<dbReference type="Pfam" id="PF02311">
    <property type="entry name" value="AraC_binding"/>
    <property type="match status" value="1"/>
</dbReference>
<evidence type="ECO:0000259" key="5">
    <source>
        <dbReference type="PROSITE" id="PS01124"/>
    </source>
</evidence>
<dbReference type="AlphaFoldDB" id="A0A2T8HX75"/>
<dbReference type="Pfam" id="PF12833">
    <property type="entry name" value="HTH_18"/>
    <property type="match status" value="1"/>
</dbReference>
<evidence type="ECO:0000256" key="3">
    <source>
        <dbReference type="ARBA" id="ARBA00023159"/>
    </source>
</evidence>
<feature type="domain" description="HTH araC/xylS-type" evidence="5">
    <location>
        <begin position="170"/>
        <end position="268"/>
    </location>
</feature>
<evidence type="ECO:0000256" key="1">
    <source>
        <dbReference type="ARBA" id="ARBA00023015"/>
    </source>
</evidence>
<dbReference type="Proteomes" id="UP000245911">
    <property type="component" value="Unassembled WGS sequence"/>
</dbReference>
<evidence type="ECO:0000256" key="4">
    <source>
        <dbReference type="ARBA" id="ARBA00023163"/>
    </source>
</evidence>
<protein>
    <submittedName>
        <fullName evidence="6">AraC family transcriptional regulator</fullName>
    </submittedName>
</protein>
<dbReference type="SUPFAM" id="SSF46689">
    <property type="entry name" value="Homeodomain-like"/>
    <property type="match status" value="1"/>
</dbReference>
<evidence type="ECO:0000313" key="7">
    <source>
        <dbReference type="Proteomes" id="UP000245911"/>
    </source>
</evidence>
<keyword evidence="2" id="KW-0238">DNA-binding</keyword>
<dbReference type="GO" id="GO:0003700">
    <property type="term" value="F:DNA-binding transcription factor activity"/>
    <property type="evidence" value="ECO:0007669"/>
    <property type="project" value="InterPro"/>
</dbReference>
<evidence type="ECO:0000256" key="2">
    <source>
        <dbReference type="ARBA" id="ARBA00023125"/>
    </source>
</evidence>
<dbReference type="InterPro" id="IPR003313">
    <property type="entry name" value="AraC-bd"/>
</dbReference>
<accession>A0A2T8HX75</accession>
<dbReference type="PROSITE" id="PS01124">
    <property type="entry name" value="HTH_ARAC_FAMILY_2"/>
    <property type="match status" value="1"/>
</dbReference>
<keyword evidence="3" id="KW-0010">Activator</keyword>
<evidence type="ECO:0000313" key="6">
    <source>
        <dbReference type="EMBL" id="PVH30008.1"/>
    </source>
</evidence>
<name>A0A2T8HX75_9RHOB</name>
<dbReference type="Gene3D" id="1.10.10.60">
    <property type="entry name" value="Homeodomain-like"/>
    <property type="match status" value="1"/>
</dbReference>
<dbReference type="PANTHER" id="PTHR43280">
    <property type="entry name" value="ARAC-FAMILY TRANSCRIPTIONAL REGULATOR"/>
    <property type="match status" value="1"/>
</dbReference>
<keyword evidence="4" id="KW-0804">Transcription</keyword>
<dbReference type="InterPro" id="IPR009057">
    <property type="entry name" value="Homeodomain-like_sf"/>
</dbReference>
<dbReference type="OrthoDB" id="9814125at2"/>
<dbReference type="SMART" id="SM00342">
    <property type="entry name" value="HTH_ARAC"/>
    <property type="match status" value="1"/>
</dbReference>
<dbReference type="InterPro" id="IPR037923">
    <property type="entry name" value="HTH-like"/>
</dbReference>
<dbReference type="PANTHER" id="PTHR43280:SF32">
    <property type="entry name" value="TRANSCRIPTIONAL REGULATORY PROTEIN"/>
    <property type="match status" value="1"/>
</dbReference>
<keyword evidence="1" id="KW-0805">Transcription regulation</keyword>
<dbReference type="Gene3D" id="2.60.120.10">
    <property type="entry name" value="Jelly Rolls"/>
    <property type="match status" value="1"/>
</dbReference>
<organism evidence="6 7">
    <name type="scientific">Pararhodobacter oceanensis</name>
    <dbReference type="NCBI Taxonomy" id="2172121"/>
    <lineage>
        <taxon>Bacteria</taxon>
        <taxon>Pseudomonadati</taxon>
        <taxon>Pseudomonadota</taxon>
        <taxon>Alphaproteobacteria</taxon>
        <taxon>Rhodobacterales</taxon>
        <taxon>Paracoccaceae</taxon>
        <taxon>Pararhodobacter</taxon>
    </lineage>
</organism>
<dbReference type="InterPro" id="IPR020449">
    <property type="entry name" value="Tscrpt_reg_AraC-type_HTH"/>
</dbReference>
<dbReference type="PRINTS" id="PR00032">
    <property type="entry name" value="HTHARAC"/>
</dbReference>
<gene>
    <name evidence="6" type="ORF">DDE20_07460</name>
</gene>
<dbReference type="InterPro" id="IPR018060">
    <property type="entry name" value="HTH_AraC"/>
</dbReference>
<comment type="caution">
    <text evidence="6">The sequence shown here is derived from an EMBL/GenBank/DDBJ whole genome shotgun (WGS) entry which is preliminary data.</text>
</comment>
<dbReference type="GO" id="GO:0043565">
    <property type="term" value="F:sequence-specific DNA binding"/>
    <property type="evidence" value="ECO:0007669"/>
    <property type="project" value="InterPro"/>
</dbReference>
<reference evidence="6 7" key="1">
    <citation type="submission" date="2018-04" db="EMBL/GenBank/DDBJ databases">
        <title>Pararhodobacter oceanense sp. nov., isolated from marine intertidal sediment.</title>
        <authorList>
            <person name="Wang X.-L."/>
            <person name="Du Z.-J."/>
        </authorList>
    </citation>
    <scope>NUCLEOTIDE SEQUENCE [LARGE SCALE GENOMIC DNA]</scope>
    <source>
        <strain evidence="6 7">AM505</strain>
    </source>
</reference>
<dbReference type="SUPFAM" id="SSF51215">
    <property type="entry name" value="Regulatory protein AraC"/>
    <property type="match status" value="1"/>
</dbReference>
<proteinExistence type="predicted"/>
<dbReference type="InterPro" id="IPR014710">
    <property type="entry name" value="RmlC-like_jellyroll"/>
</dbReference>
<sequence length="277" mass="30784">MTFIPDTPSQLRLTPISRLAAGGRWRVEAMRALREPVLLWFTQGQGRLTVAGSTRGYGPNHAIFIPPGVMHGFEFAPRVQGSVVFFGRDHGMDLPATPQYLRPRDPISQKELTATLENIQRELESGRAGSQMAAKHHLGLLGVWLDRQLDKERAHEPIFARPAAAQRLVARYSALLERDFRSNTSVSDYAAALGVTPTHLTRVCRATCGKGAHQLLEDRILFEARRLLAETRLPVKDVAQTLGYSSAGYFTRSFQKNAGMTPTAFRKRPAATVMPRL</sequence>
<keyword evidence="7" id="KW-1185">Reference proteome</keyword>
<dbReference type="EMBL" id="QDKM01000002">
    <property type="protein sequence ID" value="PVH30008.1"/>
    <property type="molecule type" value="Genomic_DNA"/>
</dbReference>